<reference evidence="11" key="1">
    <citation type="submission" date="2025-08" db="UniProtKB">
        <authorList>
            <consortium name="RefSeq"/>
        </authorList>
    </citation>
    <scope>IDENTIFICATION</scope>
    <source>
        <tissue evidence="11">Tentacle</tissue>
    </source>
</reference>
<evidence type="ECO:0000259" key="9">
    <source>
        <dbReference type="PROSITE" id="PS52009"/>
    </source>
</evidence>
<dbReference type="Gene3D" id="3.40.630.30">
    <property type="match status" value="1"/>
</dbReference>
<proteinExistence type="predicted"/>
<gene>
    <name evidence="11" type="primary">LOC116292862</name>
</gene>
<dbReference type="PROSITE" id="PS52009">
    <property type="entry name" value="GH84"/>
    <property type="match status" value="1"/>
</dbReference>
<protein>
    <recommendedName>
        <fullName evidence="6">protein O-GlcNAcase</fullName>
        <ecNumber evidence="6">3.2.1.169</ecNumber>
    </recommendedName>
    <alternativeName>
        <fullName evidence="3">Beta-N-acetylhexosaminidase</fullName>
    </alternativeName>
    <alternativeName>
        <fullName evidence="7">Beta-hexosaminidase</fullName>
    </alternativeName>
</protein>
<dbReference type="PANTHER" id="PTHR13170">
    <property type="entry name" value="O-GLCNACASE"/>
    <property type="match status" value="1"/>
</dbReference>
<evidence type="ECO:0000256" key="4">
    <source>
        <dbReference type="ARBA" id="ARBA00050933"/>
    </source>
</evidence>
<comment type="catalytic activity">
    <reaction evidence="4">
        <text>3-O-(N-acetyl-beta-D-glucosaminyl)-L-seryl-[protein] + H2O = N-acetyl-D-glucosamine + L-seryl-[protein]</text>
        <dbReference type="Rhea" id="RHEA:48876"/>
        <dbReference type="Rhea" id="RHEA-COMP:9863"/>
        <dbReference type="Rhea" id="RHEA-COMP:12251"/>
        <dbReference type="ChEBI" id="CHEBI:15377"/>
        <dbReference type="ChEBI" id="CHEBI:29999"/>
        <dbReference type="ChEBI" id="CHEBI:90838"/>
        <dbReference type="ChEBI" id="CHEBI:506227"/>
        <dbReference type="EC" id="3.2.1.169"/>
    </reaction>
</comment>
<dbReference type="Gene3D" id="3.20.20.80">
    <property type="entry name" value="Glycosidases"/>
    <property type="match status" value="1"/>
</dbReference>
<evidence type="ECO:0000313" key="10">
    <source>
        <dbReference type="Proteomes" id="UP000515163"/>
    </source>
</evidence>
<keyword evidence="1" id="KW-0378">Hydrolase</keyword>
<keyword evidence="10" id="KW-1185">Reference proteome</keyword>
<dbReference type="FunCoup" id="A0A6P8HTY2">
    <property type="interactions" value="2270"/>
</dbReference>
<dbReference type="Proteomes" id="UP000515163">
    <property type="component" value="Unplaced"/>
</dbReference>
<name>A0A6P8HTY2_ACTTE</name>
<dbReference type="GO" id="GO:0016231">
    <property type="term" value="F:beta-N-acetylglucosaminidase activity"/>
    <property type="evidence" value="ECO:0007669"/>
    <property type="project" value="TreeGrafter"/>
</dbReference>
<dbReference type="Gene3D" id="1.20.58.240">
    <property type="entry name" value="STAT, domain 1"/>
    <property type="match status" value="1"/>
</dbReference>
<dbReference type="RefSeq" id="XP_031556077.1">
    <property type="nucleotide sequence ID" value="XM_031700217.1"/>
</dbReference>
<dbReference type="InterPro" id="IPR017853">
    <property type="entry name" value="GH"/>
</dbReference>
<dbReference type="GeneID" id="116292862"/>
<organism evidence="10 11">
    <name type="scientific">Actinia tenebrosa</name>
    <name type="common">Australian red waratah sea anemone</name>
    <dbReference type="NCBI Taxonomy" id="6105"/>
    <lineage>
        <taxon>Eukaryota</taxon>
        <taxon>Metazoa</taxon>
        <taxon>Cnidaria</taxon>
        <taxon>Anthozoa</taxon>
        <taxon>Hexacorallia</taxon>
        <taxon>Actiniaria</taxon>
        <taxon>Actiniidae</taxon>
        <taxon>Actinia</taxon>
    </lineage>
</organism>
<evidence type="ECO:0000256" key="6">
    <source>
        <dbReference type="ARBA" id="ARBA00066938"/>
    </source>
</evidence>
<dbReference type="SUPFAM" id="SSF55729">
    <property type="entry name" value="Acyl-CoA N-acyltransferases (Nat)"/>
    <property type="match status" value="1"/>
</dbReference>
<dbReference type="PANTHER" id="PTHR13170:SF16">
    <property type="entry name" value="PROTEIN O-GLCNACASE"/>
    <property type="match status" value="1"/>
</dbReference>
<evidence type="ECO:0000313" key="11">
    <source>
        <dbReference type="RefSeq" id="XP_031556077.1"/>
    </source>
</evidence>
<dbReference type="KEGG" id="aten:116292862"/>
<dbReference type="InterPro" id="IPR051822">
    <property type="entry name" value="Glycosyl_Hydrolase_84"/>
</dbReference>
<dbReference type="FunFam" id="3.20.20.80:FF:000009">
    <property type="entry name" value="O-GlcNAcase BT_4395"/>
    <property type="match status" value="1"/>
</dbReference>
<dbReference type="EC" id="3.2.1.169" evidence="6"/>
<dbReference type="InParanoid" id="A0A6P8HTY2"/>
<evidence type="ECO:0000256" key="2">
    <source>
        <dbReference type="ARBA" id="ARBA00023295"/>
    </source>
</evidence>
<evidence type="ECO:0000256" key="1">
    <source>
        <dbReference type="ARBA" id="ARBA00022801"/>
    </source>
</evidence>
<feature type="compositionally biased region" description="Low complexity" evidence="8">
    <location>
        <begin position="442"/>
        <end position="458"/>
    </location>
</feature>
<evidence type="ECO:0000256" key="3">
    <source>
        <dbReference type="ARBA" id="ARBA00030512"/>
    </source>
</evidence>
<dbReference type="GO" id="GO:0009100">
    <property type="term" value="P:glycoprotein metabolic process"/>
    <property type="evidence" value="ECO:0007669"/>
    <property type="project" value="TreeGrafter"/>
</dbReference>
<dbReference type="SUPFAM" id="SSF51445">
    <property type="entry name" value="(Trans)glycosidases"/>
    <property type="match status" value="1"/>
</dbReference>
<sequence length="877" mass="99972">MLNLLKKRPKLPPSKLNCRLRSMKERKMDPEPSEDNNYEFLSGVVEGFYGRPWTFEQRKELFVRLKLLGMNTYLYAPKDDLKHRALWKDPYDVEECENLTQLIKCAKEYGITFYYALSPGLDMVFSESKDFLLLKKKMEQMQKLGCTAFALLFDDIDPALKGPDQKSFSSFGEAQVKVTNEIYHALNKPKFLFCPTEYCATRAIPNVESSSYLQTLGQNLDGEINILWTGPKVISNVISPHSIQTLSSVLKRKPVIWDNIHANDYDQRRMFLGPYYGRPTQLYDSVNGVLTNPNCEFESNFVAVHTLGTWVKCAKGHLPAPVPAEEPMSLDVDAEKQSACSDAMDDDIEASENEKIEKMESKDNGVGGDFPMETDSVTSVASSTTKITNHAPAFYDPEIALNDAIDAWLLEFNKEKSASSKVYAKSGPYSLAPAPTIVRSQAAMSTATTTSSSKTAKQNSRKDRGIIPPPPGPVPPGNLISIKTMEENLMEISESRKGSNSPLKAEDLLLLVDLFYLPYTHGTKAKLILSEFKWLKNNAIKEDSEEFKELTEEEQTAKIIEWKDRAEKFHALCQSVSDMFVRFSETPNRALLYDIYPYIWDVKESVLLLDTFVVWLNSKSRLKRQRPHFYPEDPEPWVFRGGLCGDLQRLLPVDSNHDMFNMSAPDVPTTCVYTIRPFQPEDEKNMYEICLSTCDDGQDGHDLFVNEPSMVGDRYVGPYINICPEHIFVVEDSYGVCAYALSTSDSKRFYDLYKKDWLPKMREKYPNPRGDSENWTYAEHIANSFYTPNIFLTEELYSKHSAHVKVDILPRAQMHFPMKRLITCVLSALKAEGCNGVYSEVSLMNRDLIEAFCRLGFYEIQLKDQPPEDTIYYGRTF</sequence>
<comment type="catalytic activity">
    <reaction evidence="5">
        <text>3-O-(N-acetyl-beta-D-glucosaminyl)-L-threonyl-[protein] + H2O = L-threonyl-[protein] + N-acetyl-D-glucosamine</text>
        <dbReference type="Rhea" id="RHEA:48892"/>
        <dbReference type="Rhea" id="RHEA-COMP:11060"/>
        <dbReference type="Rhea" id="RHEA-COMP:12252"/>
        <dbReference type="ChEBI" id="CHEBI:15377"/>
        <dbReference type="ChEBI" id="CHEBI:30013"/>
        <dbReference type="ChEBI" id="CHEBI:90840"/>
        <dbReference type="ChEBI" id="CHEBI:506227"/>
        <dbReference type="EC" id="3.2.1.169"/>
    </reaction>
</comment>
<evidence type="ECO:0000256" key="5">
    <source>
        <dbReference type="ARBA" id="ARBA00052136"/>
    </source>
</evidence>
<evidence type="ECO:0000256" key="7">
    <source>
        <dbReference type="ARBA" id="ARBA00076634"/>
    </source>
</evidence>
<dbReference type="InterPro" id="IPR011496">
    <property type="entry name" value="O-GlcNAcase_cat"/>
</dbReference>
<evidence type="ECO:0000256" key="8">
    <source>
        <dbReference type="SAM" id="MobiDB-lite"/>
    </source>
</evidence>
<dbReference type="InterPro" id="IPR016181">
    <property type="entry name" value="Acyl_CoA_acyltransferase"/>
</dbReference>
<feature type="domain" description="GH84" evidence="9">
    <location>
        <begin position="40"/>
        <end position="315"/>
    </location>
</feature>
<dbReference type="OrthoDB" id="9975416at2759"/>
<feature type="compositionally biased region" description="Pro residues" evidence="8">
    <location>
        <begin position="467"/>
        <end position="476"/>
    </location>
</feature>
<feature type="region of interest" description="Disordered" evidence="8">
    <location>
        <begin position="442"/>
        <end position="477"/>
    </location>
</feature>
<dbReference type="GO" id="GO:0102571">
    <property type="term" value="F:[protein]-3-O-(N-acetyl-D-glucosaminyl)-L-serine/L-threonine O-N-acetyl-alpha-D-glucosaminase activity"/>
    <property type="evidence" value="ECO:0007669"/>
    <property type="project" value="UniProtKB-EC"/>
</dbReference>
<keyword evidence="2" id="KW-0326">Glycosidase</keyword>
<dbReference type="AlphaFoldDB" id="A0A6P8HTY2"/>
<dbReference type="Pfam" id="PF07555">
    <property type="entry name" value="NAGidase"/>
    <property type="match status" value="1"/>
</dbReference>
<accession>A0A6P8HTY2</accession>